<evidence type="ECO:0000256" key="1">
    <source>
        <dbReference type="SAM" id="MobiDB-lite"/>
    </source>
</evidence>
<comment type="caution">
    <text evidence="2">The sequence shown here is derived from an EMBL/GenBank/DDBJ whole genome shotgun (WGS) entry which is preliminary data.</text>
</comment>
<name>A0A2P5ADB9_PARAD</name>
<dbReference type="Proteomes" id="UP000237105">
    <property type="component" value="Unassembled WGS sequence"/>
</dbReference>
<evidence type="ECO:0000313" key="3">
    <source>
        <dbReference type="Proteomes" id="UP000237105"/>
    </source>
</evidence>
<feature type="compositionally biased region" description="Polar residues" evidence="1">
    <location>
        <begin position="77"/>
        <end position="96"/>
    </location>
</feature>
<dbReference type="OrthoDB" id="10584108at2759"/>
<accession>A0A2P5ADB9</accession>
<feature type="region of interest" description="Disordered" evidence="1">
    <location>
        <begin position="29"/>
        <end position="96"/>
    </location>
</feature>
<gene>
    <name evidence="2" type="ORF">PanWU01x14_343610</name>
</gene>
<protein>
    <submittedName>
        <fullName evidence="2">Uncharacterized protein</fullName>
    </submittedName>
</protein>
<keyword evidence="3" id="KW-1185">Reference proteome</keyword>
<feature type="non-terminal residue" evidence="2">
    <location>
        <position position="1"/>
    </location>
</feature>
<feature type="compositionally biased region" description="Basic and acidic residues" evidence="1">
    <location>
        <begin position="29"/>
        <end position="68"/>
    </location>
</feature>
<proteinExistence type="predicted"/>
<sequence length="96" mass="11419">ILHASDVESSQLYMKNFCMLKDKEDNLTDPFVRKLEAARPYEEKKYEEERKEEENEYDDGRKKEDSHVQDSPYEEYASSTNPNIVPQQRSSDVIKR</sequence>
<evidence type="ECO:0000313" key="2">
    <source>
        <dbReference type="EMBL" id="PON34540.1"/>
    </source>
</evidence>
<reference evidence="3" key="1">
    <citation type="submission" date="2016-06" db="EMBL/GenBank/DDBJ databases">
        <title>Parallel loss of symbiosis genes in relatives of nitrogen-fixing non-legume Parasponia.</title>
        <authorList>
            <person name="Van Velzen R."/>
            <person name="Holmer R."/>
            <person name="Bu F."/>
            <person name="Rutten L."/>
            <person name="Van Zeijl A."/>
            <person name="Liu W."/>
            <person name="Santuari L."/>
            <person name="Cao Q."/>
            <person name="Sharma T."/>
            <person name="Shen D."/>
            <person name="Roswanjaya Y."/>
            <person name="Wardhani T."/>
            <person name="Kalhor M.S."/>
            <person name="Jansen J."/>
            <person name="Van den Hoogen J."/>
            <person name="Gungor B."/>
            <person name="Hartog M."/>
            <person name="Hontelez J."/>
            <person name="Verver J."/>
            <person name="Yang W.-C."/>
            <person name="Schijlen E."/>
            <person name="Repin R."/>
            <person name="Schilthuizen M."/>
            <person name="Schranz E."/>
            <person name="Heidstra R."/>
            <person name="Miyata K."/>
            <person name="Fedorova E."/>
            <person name="Kohlen W."/>
            <person name="Bisseling T."/>
            <person name="Smit S."/>
            <person name="Geurts R."/>
        </authorList>
    </citation>
    <scope>NUCLEOTIDE SEQUENCE [LARGE SCALE GENOMIC DNA]</scope>
    <source>
        <strain evidence="3">cv. WU1-14</strain>
    </source>
</reference>
<dbReference type="AlphaFoldDB" id="A0A2P5ADB9"/>
<dbReference type="EMBL" id="JXTB01000654">
    <property type="protein sequence ID" value="PON34540.1"/>
    <property type="molecule type" value="Genomic_DNA"/>
</dbReference>
<organism evidence="2 3">
    <name type="scientific">Parasponia andersonii</name>
    <name type="common">Sponia andersonii</name>
    <dbReference type="NCBI Taxonomy" id="3476"/>
    <lineage>
        <taxon>Eukaryota</taxon>
        <taxon>Viridiplantae</taxon>
        <taxon>Streptophyta</taxon>
        <taxon>Embryophyta</taxon>
        <taxon>Tracheophyta</taxon>
        <taxon>Spermatophyta</taxon>
        <taxon>Magnoliopsida</taxon>
        <taxon>eudicotyledons</taxon>
        <taxon>Gunneridae</taxon>
        <taxon>Pentapetalae</taxon>
        <taxon>rosids</taxon>
        <taxon>fabids</taxon>
        <taxon>Rosales</taxon>
        <taxon>Cannabaceae</taxon>
        <taxon>Parasponia</taxon>
    </lineage>
</organism>